<comment type="caution">
    <text evidence="2">The sequence shown here is derived from an EMBL/GenBank/DDBJ whole genome shotgun (WGS) entry which is preliminary data.</text>
</comment>
<protein>
    <submittedName>
        <fullName evidence="2">Spermidine synthase</fullName>
    </submittedName>
</protein>
<evidence type="ECO:0000313" key="3">
    <source>
        <dbReference type="Proteomes" id="UP000309138"/>
    </source>
</evidence>
<sequence>MAAIFEAAVPSRAEERAGLLVDTAEIPGGGELRLLRHGTHFEIMFGNEQLMASWSFRSEQALATLALGSLGERPRILIGGLGMGFTLAAALAALSDHASIVVAELVPKIVTWAGSHLRHLFGDYLEDPRVSIEVRDVHDLIVEQTGGFDAILLDVDNGPDGLISLANERLYSPWGLRAALAALRPGGVLAIWSAYPDHSFSYRLRASGFDVEEFRVDTDRDEDNPDHTIWLATAG</sequence>
<dbReference type="Gene3D" id="3.40.50.150">
    <property type="entry name" value="Vaccinia Virus protein VP39"/>
    <property type="match status" value="1"/>
</dbReference>
<evidence type="ECO:0000256" key="1">
    <source>
        <dbReference type="ARBA" id="ARBA00023115"/>
    </source>
</evidence>
<dbReference type="Proteomes" id="UP000309138">
    <property type="component" value="Unassembled WGS sequence"/>
</dbReference>
<organism evidence="2 3">
    <name type="scientific">Sphingomonas baiyangensis</name>
    <dbReference type="NCBI Taxonomy" id="2572576"/>
    <lineage>
        <taxon>Bacteria</taxon>
        <taxon>Pseudomonadati</taxon>
        <taxon>Pseudomonadota</taxon>
        <taxon>Alphaproteobacteria</taxon>
        <taxon>Sphingomonadales</taxon>
        <taxon>Sphingomonadaceae</taxon>
        <taxon>Sphingomonas</taxon>
    </lineage>
</organism>
<dbReference type="PANTHER" id="PTHR43317">
    <property type="entry name" value="THERMOSPERMINE SYNTHASE ACAULIS5"/>
    <property type="match status" value="1"/>
</dbReference>
<dbReference type="SUPFAM" id="SSF53335">
    <property type="entry name" value="S-adenosyl-L-methionine-dependent methyltransferases"/>
    <property type="match status" value="1"/>
</dbReference>
<proteinExistence type="predicted"/>
<evidence type="ECO:0000313" key="2">
    <source>
        <dbReference type="EMBL" id="TKD50597.1"/>
    </source>
</evidence>
<dbReference type="OrthoDB" id="9793351at2"/>
<keyword evidence="1" id="KW-0620">Polyamine biosynthesis</keyword>
<name>A0A4U1L189_9SPHN</name>
<dbReference type="InterPro" id="IPR029063">
    <property type="entry name" value="SAM-dependent_MTases_sf"/>
</dbReference>
<dbReference type="RefSeq" id="WP_136942541.1">
    <property type="nucleotide sequence ID" value="NZ_SWKR01000002.1"/>
</dbReference>
<dbReference type="AlphaFoldDB" id="A0A4U1L189"/>
<dbReference type="EMBL" id="SWKR01000002">
    <property type="protein sequence ID" value="TKD50597.1"/>
    <property type="molecule type" value="Genomic_DNA"/>
</dbReference>
<accession>A0A4U1L189</accession>
<gene>
    <name evidence="2" type="ORF">FBR43_07325</name>
</gene>
<keyword evidence="3" id="KW-1185">Reference proteome</keyword>
<reference evidence="2 3" key="1">
    <citation type="submission" date="2019-04" db="EMBL/GenBank/DDBJ databases">
        <authorList>
            <person name="Yang Y."/>
            <person name="Wei D."/>
        </authorList>
    </citation>
    <scope>NUCLEOTIDE SEQUENCE [LARGE SCALE GENOMIC DNA]</scope>
    <source>
        <strain evidence="2 3">L-1-4w-11</strain>
    </source>
</reference>
<dbReference type="PANTHER" id="PTHR43317:SF3">
    <property type="entry name" value="BLR2883 PROTEIN"/>
    <property type="match status" value="1"/>
</dbReference>
<dbReference type="GO" id="GO:0006596">
    <property type="term" value="P:polyamine biosynthetic process"/>
    <property type="evidence" value="ECO:0007669"/>
    <property type="project" value="UniProtKB-KW"/>
</dbReference>